<dbReference type="SUPFAM" id="SSF49764">
    <property type="entry name" value="HSP20-like chaperones"/>
    <property type="match status" value="1"/>
</dbReference>
<feature type="domain" description="SHSP" evidence="1">
    <location>
        <begin position="120"/>
        <end position="164"/>
    </location>
</feature>
<dbReference type="Gene3D" id="2.60.40.790">
    <property type="match status" value="1"/>
</dbReference>
<dbReference type="GeneID" id="24843244"/>
<dbReference type="InterPro" id="IPR002068">
    <property type="entry name" value="A-crystallin/Hsp20_dom"/>
</dbReference>
<evidence type="ECO:0000313" key="3">
    <source>
        <dbReference type="Proteomes" id="UP000033033"/>
    </source>
</evidence>
<sequence>MVGIRKRKDFFEEFGSELFDNLEEMIEALLEDMGESVPFVYGFSIIRRPGEDPELREFGNVSENSEDEETLFPSEIRDPLIDIFESEELVHVLAEIPEIEKEDLLLHATAQNLEIRILGASEYSQDIELPARVDPKSAKASYKNGVLEVTFKRCTEERPVEIEIN</sequence>
<dbReference type="EMBL" id="CP009528">
    <property type="protein sequence ID" value="AKB53086.1"/>
    <property type="molecule type" value="Genomic_DNA"/>
</dbReference>
<dbReference type="PATRIC" id="fig|1434108.4.peg.73"/>
<dbReference type="InterPro" id="IPR008978">
    <property type="entry name" value="HSP20-like_chaperone"/>
</dbReference>
<organism evidence="2 3">
    <name type="scientific">Methanosarcina barkeri MS</name>
    <dbReference type="NCBI Taxonomy" id="1434108"/>
    <lineage>
        <taxon>Archaea</taxon>
        <taxon>Methanobacteriati</taxon>
        <taxon>Methanobacteriota</taxon>
        <taxon>Stenosarchaea group</taxon>
        <taxon>Methanomicrobia</taxon>
        <taxon>Methanosarcinales</taxon>
        <taxon>Methanosarcinaceae</taxon>
        <taxon>Methanosarcina</taxon>
    </lineage>
</organism>
<dbReference type="CDD" id="cd00298">
    <property type="entry name" value="ACD_sHsps_p23-like"/>
    <property type="match status" value="1"/>
</dbReference>
<dbReference type="Proteomes" id="UP000033033">
    <property type="component" value="Chromosome"/>
</dbReference>
<proteinExistence type="predicted"/>
<reference evidence="2 3" key="1">
    <citation type="submission" date="2014-07" db="EMBL/GenBank/DDBJ databases">
        <title>Methanogenic archaea and the global carbon cycle.</title>
        <authorList>
            <person name="Henriksen J.R."/>
            <person name="Luke J."/>
            <person name="Reinhart S."/>
            <person name="Benedict M.N."/>
            <person name="Youngblut N.D."/>
            <person name="Metcalf M.E."/>
            <person name="Whitaker R.J."/>
            <person name="Metcalf W.W."/>
        </authorList>
    </citation>
    <scope>NUCLEOTIDE SEQUENCE [LARGE SCALE GENOMIC DNA]</scope>
    <source>
        <strain evidence="2 3">MS</strain>
    </source>
</reference>
<dbReference type="AlphaFoldDB" id="A0A0E3LMI6"/>
<protein>
    <submittedName>
        <fullName evidence="2">Putative heat shock protein</fullName>
    </submittedName>
</protein>
<dbReference type="STRING" id="1434108.MSBRM_0088"/>
<evidence type="ECO:0000313" key="2">
    <source>
        <dbReference type="EMBL" id="AKB53086.1"/>
    </source>
</evidence>
<accession>A0A0E3LMI6</accession>
<dbReference type="Pfam" id="PF00011">
    <property type="entry name" value="HSP20"/>
    <property type="match status" value="1"/>
</dbReference>
<keyword evidence="3" id="KW-1185">Reference proteome</keyword>
<keyword evidence="2" id="KW-0346">Stress response</keyword>
<dbReference type="HOGENOM" id="CLU_117605_1_0_2"/>
<dbReference type="KEGG" id="mby:MSBRM_0088"/>
<evidence type="ECO:0000259" key="1">
    <source>
        <dbReference type="Pfam" id="PF00011"/>
    </source>
</evidence>
<dbReference type="RefSeq" id="WP_048120745.1">
    <property type="nucleotide sequence ID" value="NZ_CP009528.1"/>
</dbReference>
<gene>
    <name evidence="2" type="ORF">MSBRM_0088</name>
</gene>
<name>A0A0E3LMI6_METBA</name>